<keyword evidence="1" id="KW-0812">Transmembrane</keyword>
<dbReference type="KEGG" id="obj:EIO64_10885"/>
<dbReference type="AlphaFoldDB" id="A0A4D7AQ16"/>
<evidence type="ECO:0000256" key="1">
    <source>
        <dbReference type="SAM" id="Phobius"/>
    </source>
</evidence>
<accession>A0A4D7AQ16</accession>
<evidence type="ECO:0008006" key="4">
    <source>
        <dbReference type="Google" id="ProtNLM"/>
    </source>
</evidence>
<evidence type="ECO:0000313" key="3">
    <source>
        <dbReference type="Proteomes" id="UP000298642"/>
    </source>
</evidence>
<feature type="transmembrane region" description="Helical" evidence="1">
    <location>
        <begin position="21"/>
        <end position="42"/>
    </location>
</feature>
<evidence type="ECO:0000313" key="2">
    <source>
        <dbReference type="EMBL" id="QCI59663.1"/>
    </source>
</evidence>
<name>A0A4D7AQ16_9FIRM</name>
<feature type="transmembrane region" description="Helical" evidence="1">
    <location>
        <begin position="48"/>
        <end position="69"/>
    </location>
</feature>
<keyword evidence="1" id="KW-1133">Transmembrane helix</keyword>
<dbReference type="Proteomes" id="UP000298642">
    <property type="component" value="Chromosome"/>
</dbReference>
<keyword evidence="1" id="KW-0472">Membrane</keyword>
<proteinExistence type="predicted"/>
<protein>
    <recommendedName>
        <fullName evidence="4">Zinc ribbon domain-containing protein</fullName>
    </recommendedName>
</protein>
<reference evidence="3" key="1">
    <citation type="submission" date="2018-12" db="EMBL/GenBank/DDBJ databases">
        <title>Dusodibacter welbiota gen. nov., sp. nov., isolated from human faeces and emended description of the Oscillibacter genus.</title>
        <authorList>
            <person name="Le Roy T."/>
            <person name="Van der Smissen P."/>
            <person name="Delzenne N."/>
            <person name="Muccioli G."/>
            <person name="Collet J.F."/>
            <person name="Cani P.D."/>
        </authorList>
    </citation>
    <scope>NUCLEOTIDE SEQUENCE [LARGE SCALE GENOMIC DNA]</scope>
    <source>
        <strain evidence="3">J115</strain>
    </source>
</reference>
<dbReference type="EMBL" id="CP034413">
    <property type="protein sequence ID" value="QCI59663.1"/>
    <property type="molecule type" value="Genomic_DNA"/>
</dbReference>
<gene>
    <name evidence="2" type="ORF">EIO64_10885</name>
</gene>
<organism evidence="2 3">
    <name type="scientific">Dysosmobacter welbionis</name>
    <dbReference type="NCBI Taxonomy" id="2093857"/>
    <lineage>
        <taxon>Bacteria</taxon>
        <taxon>Bacillati</taxon>
        <taxon>Bacillota</taxon>
        <taxon>Clostridia</taxon>
        <taxon>Eubacteriales</taxon>
        <taxon>Oscillospiraceae</taxon>
        <taxon>Dysosmobacter</taxon>
    </lineage>
</organism>
<dbReference type="RefSeq" id="WP_021748020.1">
    <property type="nucleotide sequence ID" value="NZ_CAUWCU010000025.1"/>
</dbReference>
<keyword evidence="3" id="KW-1185">Reference proteome</keyword>
<dbReference type="GeneID" id="89520493"/>
<sequence>MGVFQKIGNALARLMYGRNGVDQLSLAIVVGSLVLDLVSMFVAPHHLWLGNALYLVSIAAWAFALFRIFSRNLTKRRSENQRWVNWMWRMKSSRQNAKARHADKAHKYFTCKNCKTICRVPVGKGKIVITCPKCGAQIHART</sequence>